<keyword evidence="1" id="KW-0147">Chitin-binding</keyword>
<evidence type="ECO:0000256" key="1">
    <source>
        <dbReference type="ARBA" id="ARBA00022669"/>
    </source>
</evidence>
<keyword evidence="7" id="KW-1185">Reference proteome</keyword>
<evidence type="ECO:0000259" key="4">
    <source>
        <dbReference type="PROSITE" id="PS51782"/>
    </source>
</evidence>
<dbReference type="Proteomes" id="UP000654922">
    <property type="component" value="Unassembled WGS sequence"/>
</dbReference>
<name>A0A8H6QQP8_9EURO</name>
<feature type="domain" description="LysM" evidence="4">
    <location>
        <begin position="213"/>
        <end position="258"/>
    </location>
</feature>
<organism evidence="6 7">
    <name type="scientific">Aspergillus felis</name>
    <dbReference type="NCBI Taxonomy" id="1287682"/>
    <lineage>
        <taxon>Eukaryota</taxon>
        <taxon>Fungi</taxon>
        <taxon>Dikarya</taxon>
        <taxon>Ascomycota</taxon>
        <taxon>Pezizomycotina</taxon>
        <taxon>Eurotiomycetes</taxon>
        <taxon>Eurotiomycetidae</taxon>
        <taxon>Eurotiales</taxon>
        <taxon>Aspergillaceae</taxon>
        <taxon>Aspergillus</taxon>
        <taxon>Aspergillus subgen. Fumigati</taxon>
    </lineage>
</organism>
<protein>
    <recommendedName>
        <fullName evidence="4">LysM domain-containing protein</fullName>
    </recommendedName>
</protein>
<dbReference type="AlphaFoldDB" id="A0A8H6QQP8"/>
<evidence type="ECO:0000256" key="3">
    <source>
        <dbReference type="SAM" id="SignalP"/>
    </source>
</evidence>
<keyword evidence="3" id="KW-0732">Signal</keyword>
<dbReference type="PROSITE" id="PS51782">
    <property type="entry name" value="LYSM"/>
    <property type="match status" value="1"/>
</dbReference>
<dbReference type="Gene3D" id="3.10.350.10">
    <property type="entry name" value="LysM domain"/>
    <property type="match status" value="2"/>
</dbReference>
<evidence type="ECO:0000313" key="5">
    <source>
        <dbReference type="EMBL" id="KAF7166149.1"/>
    </source>
</evidence>
<dbReference type="OrthoDB" id="5985073at2759"/>
<dbReference type="SUPFAM" id="SSF54106">
    <property type="entry name" value="LysM domain"/>
    <property type="match status" value="1"/>
</dbReference>
<feature type="chain" id="PRO_5035101995" description="LysM domain-containing protein" evidence="3">
    <location>
        <begin position="26"/>
        <end position="466"/>
    </location>
</feature>
<dbReference type="CDD" id="cd00118">
    <property type="entry name" value="LysM"/>
    <property type="match status" value="2"/>
</dbReference>
<dbReference type="Pfam" id="PF01476">
    <property type="entry name" value="LysM"/>
    <property type="match status" value="2"/>
</dbReference>
<dbReference type="PANTHER" id="PTHR34997:SF1">
    <property type="entry name" value="PEPTIDOGLYCAN-BINDING LYSIN DOMAIN"/>
    <property type="match status" value="1"/>
</dbReference>
<dbReference type="InterPro" id="IPR052210">
    <property type="entry name" value="LysM1-like"/>
</dbReference>
<keyword evidence="2" id="KW-0843">Virulence</keyword>
<dbReference type="Proteomes" id="UP000641853">
    <property type="component" value="Unassembled WGS sequence"/>
</dbReference>
<dbReference type="InterPro" id="IPR036779">
    <property type="entry name" value="LysM_dom_sf"/>
</dbReference>
<dbReference type="GO" id="GO:0008061">
    <property type="term" value="F:chitin binding"/>
    <property type="evidence" value="ECO:0007669"/>
    <property type="project" value="UniProtKB-KW"/>
</dbReference>
<comment type="caution">
    <text evidence="6">The sequence shown here is derived from an EMBL/GenBank/DDBJ whole genome shotgun (WGS) entry which is preliminary data.</text>
</comment>
<dbReference type="EMBL" id="JACBAG010001911">
    <property type="protein sequence ID" value="KAF7176522.1"/>
    <property type="molecule type" value="Genomic_DNA"/>
</dbReference>
<sequence>MAFSSVGRHWAFGVLLAVLPLQASALKIWDSPAALGTAIPAGCRAALTTNITCPGKLITAAEIVNEVPQNETFLEQFCETTCRNSLQSFATLVNSRCGNTVYPFGNFTKQSGNDIAVPLLWAQNVACLEDSKTHSLCLPPITNHTAKACDDCTLQYLAGMLNSTYGHRRVSEGSFSALASSCSVAPTAYPHGTVTFPPAPSSTSNSSAPCLGTEYTVAQGDTCESIARTNNVAYYRLLSDNGIDLKCESLTVGTKLCVGDSCTLHTVAANETCKDILAGKNFTITELLAWNPIVHTKCDNLAALVGHTICVSPPGSRDWDIPITVTFNETWTVPTGDWVPLPSATQAPNVTRTDPYALGSVGTVTATANTTYSSLGASRITNCPVKDQDIENGFEWALLPDDCSSSMEPYCTPFLDKPAPPSTTFASSCMPSVIMGCTSEGMQDYLRHFGELLSPLGVTWCDLGGA</sequence>
<accession>A0A8H6QQP8</accession>
<gene>
    <name evidence="5" type="ORF">CNMCM5623_010026</name>
    <name evidence="6" type="ORF">CNMCM7691_002840</name>
</gene>
<dbReference type="SMART" id="SM00257">
    <property type="entry name" value="LysM"/>
    <property type="match status" value="2"/>
</dbReference>
<dbReference type="PANTHER" id="PTHR34997">
    <property type="entry name" value="AM15"/>
    <property type="match status" value="1"/>
</dbReference>
<dbReference type="InterPro" id="IPR018392">
    <property type="entry name" value="LysM"/>
</dbReference>
<reference evidence="6" key="1">
    <citation type="submission" date="2020-06" db="EMBL/GenBank/DDBJ databases">
        <title>Draft genome sequences of strains closely related to Aspergillus parafelis and Aspergillus hiratsukae.</title>
        <authorList>
            <person name="Dos Santos R.A.C."/>
            <person name="Rivero-Menendez O."/>
            <person name="Steenwyk J.L."/>
            <person name="Mead M.E."/>
            <person name="Goldman G.H."/>
            <person name="Alastruey-Izquierdo A."/>
            <person name="Rokas A."/>
        </authorList>
    </citation>
    <scope>NUCLEOTIDE SEQUENCE</scope>
    <source>
        <strain evidence="5">CNM-CM5623</strain>
        <strain evidence="6">CNM-CM7691</strain>
    </source>
</reference>
<dbReference type="EMBL" id="JACBAE010001308">
    <property type="protein sequence ID" value="KAF7166149.1"/>
    <property type="molecule type" value="Genomic_DNA"/>
</dbReference>
<evidence type="ECO:0000313" key="7">
    <source>
        <dbReference type="Proteomes" id="UP000641853"/>
    </source>
</evidence>
<feature type="signal peptide" evidence="3">
    <location>
        <begin position="1"/>
        <end position="25"/>
    </location>
</feature>
<proteinExistence type="predicted"/>
<evidence type="ECO:0000313" key="6">
    <source>
        <dbReference type="EMBL" id="KAF7176522.1"/>
    </source>
</evidence>
<evidence type="ECO:0000256" key="2">
    <source>
        <dbReference type="ARBA" id="ARBA00023026"/>
    </source>
</evidence>